<dbReference type="InterPro" id="IPR003439">
    <property type="entry name" value="ABC_transporter-like_ATP-bd"/>
</dbReference>
<dbReference type="EMBL" id="MEVK01000019">
    <property type="protein sequence ID" value="OGC59258.1"/>
    <property type="molecule type" value="Genomic_DNA"/>
</dbReference>
<dbReference type="Pfam" id="PF00005">
    <property type="entry name" value="ABC_tran"/>
    <property type="match status" value="1"/>
</dbReference>
<dbReference type="STRING" id="1802627.A3A70_00720"/>
<organism evidence="6 7">
    <name type="scientific">candidate division WWE3 bacterium RIFCSPLOWO2_01_FULL_42_11</name>
    <dbReference type="NCBI Taxonomy" id="1802627"/>
    <lineage>
        <taxon>Bacteria</taxon>
        <taxon>Katanobacteria</taxon>
    </lineage>
</organism>
<dbReference type="GO" id="GO:0005524">
    <property type="term" value="F:ATP binding"/>
    <property type="evidence" value="ECO:0007669"/>
    <property type="project" value="UniProtKB-KW"/>
</dbReference>
<dbReference type="SUPFAM" id="SSF52540">
    <property type="entry name" value="P-loop containing nucleoside triphosphate hydrolases"/>
    <property type="match status" value="1"/>
</dbReference>
<dbReference type="PROSITE" id="PS00211">
    <property type="entry name" value="ABC_TRANSPORTER_1"/>
    <property type="match status" value="1"/>
</dbReference>
<name>A0A1F4VQJ8_UNCKA</name>
<evidence type="ECO:0000259" key="5">
    <source>
        <dbReference type="PROSITE" id="PS50893"/>
    </source>
</evidence>
<proteinExistence type="inferred from homology"/>
<evidence type="ECO:0000256" key="4">
    <source>
        <dbReference type="ARBA" id="ARBA00022840"/>
    </source>
</evidence>
<dbReference type="GO" id="GO:0016887">
    <property type="term" value="F:ATP hydrolysis activity"/>
    <property type="evidence" value="ECO:0007669"/>
    <property type="project" value="InterPro"/>
</dbReference>
<dbReference type="PANTHER" id="PTHR42711:SF5">
    <property type="entry name" value="ABC TRANSPORTER ATP-BINDING PROTEIN NATA"/>
    <property type="match status" value="1"/>
</dbReference>
<evidence type="ECO:0000313" key="7">
    <source>
        <dbReference type="Proteomes" id="UP000178964"/>
    </source>
</evidence>
<keyword evidence="4 6" id="KW-0067">ATP-binding</keyword>
<dbReference type="PANTHER" id="PTHR42711">
    <property type="entry name" value="ABC TRANSPORTER ATP-BINDING PROTEIN"/>
    <property type="match status" value="1"/>
</dbReference>
<feature type="domain" description="ABC transporter" evidence="5">
    <location>
        <begin position="6"/>
        <end position="247"/>
    </location>
</feature>
<comment type="similarity">
    <text evidence="1">Belongs to the ABC transporter superfamily.</text>
</comment>
<protein>
    <submittedName>
        <fullName evidence="6">ABC transporter ATP-binding protein</fullName>
    </submittedName>
</protein>
<sequence>MPDLAVEVTDLVKTYDKATFNAVDGISFSIESGKFVAFLGPNGAGKTTTISILTTTLAKSSGKVTVAGFNIDSQPAKVRQHIGIIFQKASLDRNLTAEENIRFHAILYGMYSFRPTFKMMPPAYQKRVTDLAGILGIEDVLFNPIKTYSGGMQRKLELVRSLMHEPTILFLDEPTAGLDPLSRRALWDYIKSINKEKGTTVFLTTHYLDEADGADRIIVINKGKIVSEGTTTQIKKNLINQYLLLDSEPRHVLMKELADKGIKYLVTDNGLQVDLDEYEPQELITKIKTKLTILQTHTPSLEDAYLEIIRSNEGNGNA</sequence>
<accession>A0A1F4VQJ8</accession>
<dbReference type="Proteomes" id="UP000178964">
    <property type="component" value="Unassembled WGS sequence"/>
</dbReference>
<dbReference type="InterPro" id="IPR027417">
    <property type="entry name" value="P-loop_NTPase"/>
</dbReference>
<dbReference type="InterPro" id="IPR017871">
    <property type="entry name" value="ABC_transporter-like_CS"/>
</dbReference>
<keyword evidence="3" id="KW-0547">Nucleotide-binding</keyword>
<evidence type="ECO:0000256" key="3">
    <source>
        <dbReference type="ARBA" id="ARBA00022741"/>
    </source>
</evidence>
<keyword evidence="2" id="KW-0813">Transport</keyword>
<reference evidence="6 7" key="1">
    <citation type="journal article" date="2016" name="Nat. Commun.">
        <title>Thousands of microbial genomes shed light on interconnected biogeochemical processes in an aquifer system.</title>
        <authorList>
            <person name="Anantharaman K."/>
            <person name="Brown C.T."/>
            <person name="Hug L.A."/>
            <person name="Sharon I."/>
            <person name="Castelle C.J."/>
            <person name="Probst A.J."/>
            <person name="Thomas B.C."/>
            <person name="Singh A."/>
            <person name="Wilkins M.J."/>
            <person name="Karaoz U."/>
            <person name="Brodie E.L."/>
            <person name="Williams K.H."/>
            <person name="Hubbard S.S."/>
            <person name="Banfield J.F."/>
        </authorList>
    </citation>
    <scope>NUCLEOTIDE SEQUENCE [LARGE SCALE GENOMIC DNA]</scope>
</reference>
<dbReference type="InterPro" id="IPR050763">
    <property type="entry name" value="ABC_transporter_ATP-binding"/>
</dbReference>
<dbReference type="InterPro" id="IPR003593">
    <property type="entry name" value="AAA+_ATPase"/>
</dbReference>
<comment type="caution">
    <text evidence="6">The sequence shown here is derived from an EMBL/GenBank/DDBJ whole genome shotgun (WGS) entry which is preliminary data.</text>
</comment>
<evidence type="ECO:0000256" key="1">
    <source>
        <dbReference type="ARBA" id="ARBA00005417"/>
    </source>
</evidence>
<evidence type="ECO:0000313" key="6">
    <source>
        <dbReference type="EMBL" id="OGC59258.1"/>
    </source>
</evidence>
<dbReference type="PROSITE" id="PS50893">
    <property type="entry name" value="ABC_TRANSPORTER_2"/>
    <property type="match status" value="1"/>
</dbReference>
<gene>
    <name evidence="6" type="ORF">A3A70_00720</name>
</gene>
<dbReference type="Gene3D" id="3.40.50.300">
    <property type="entry name" value="P-loop containing nucleotide triphosphate hydrolases"/>
    <property type="match status" value="1"/>
</dbReference>
<evidence type="ECO:0000256" key="2">
    <source>
        <dbReference type="ARBA" id="ARBA00022448"/>
    </source>
</evidence>
<dbReference type="AlphaFoldDB" id="A0A1F4VQJ8"/>
<dbReference type="SMART" id="SM00382">
    <property type="entry name" value="AAA"/>
    <property type="match status" value="1"/>
</dbReference>